<feature type="transmembrane region" description="Helical" evidence="10">
    <location>
        <begin position="12"/>
        <end position="40"/>
    </location>
</feature>
<dbReference type="GO" id="GO:0005886">
    <property type="term" value="C:plasma membrane"/>
    <property type="evidence" value="ECO:0007669"/>
    <property type="project" value="UniProtKB-SubCell"/>
</dbReference>
<comment type="caution">
    <text evidence="10">Lacks conserved residue(s) required for the propagation of feature annotation.</text>
</comment>
<keyword evidence="4 10" id="KW-0812">Transmembrane</keyword>
<dbReference type="InterPro" id="IPR004117">
    <property type="entry name" value="7tm6_olfct_rcpt"/>
</dbReference>
<organism evidence="11 12">
    <name type="scientific">Dinoponera quadriceps</name>
    <name type="common">South American ant</name>
    <dbReference type="NCBI Taxonomy" id="609295"/>
    <lineage>
        <taxon>Eukaryota</taxon>
        <taxon>Metazoa</taxon>
        <taxon>Ecdysozoa</taxon>
        <taxon>Arthropoda</taxon>
        <taxon>Hexapoda</taxon>
        <taxon>Insecta</taxon>
        <taxon>Pterygota</taxon>
        <taxon>Neoptera</taxon>
        <taxon>Endopterygota</taxon>
        <taxon>Hymenoptera</taxon>
        <taxon>Apocrita</taxon>
        <taxon>Aculeata</taxon>
        <taxon>Formicoidea</taxon>
        <taxon>Formicidae</taxon>
        <taxon>Ponerinae</taxon>
        <taxon>Ponerini</taxon>
        <taxon>Dinoponera</taxon>
    </lineage>
</organism>
<keyword evidence="3 10" id="KW-0716">Sensory transduction</keyword>
<accession>A0A6P3XPU6</accession>
<evidence type="ECO:0000256" key="8">
    <source>
        <dbReference type="ARBA" id="ARBA00023170"/>
    </source>
</evidence>
<evidence type="ECO:0000256" key="10">
    <source>
        <dbReference type="RuleBase" id="RU351113"/>
    </source>
</evidence>
<evidence type="ECO:0000313" key="12">
    <source>
        <dbReference type="RefSeq" id="XP_014480034.1"/>
    </source>
</evidence>
<evidence type="ECO:0000256" key="3">
    <source>
        <dbReference type="ARBA" id="ARBA00022606"/>
    </source>
</evidence>
<gene>
    <name evidence="12" type="primary">LOC106747201</name>
</gene>
<dbReference type="Proteomes" id="UP000515204">
    <property type="component" value="Unplaced"/>
</dbReference>
<feature type="transmembrane region" description="Helical" evidence="10">
    <location>
        <begin position="260"/>
        <end position="284"/>
    </location>
</feature>
<evidence type="ECO:0000256" key="7">
    <source>
        <dbReference type="ARBA" id="ARBA00023136"/>
    </source>
</evidence>
<keyword evidence="5 10" id="KW-0552">Olfaction</keyword>
<dbReference type="PANTHER" id="PTHR21137">
    <property type="entry name" value="ODORANT RECEPTOR"/>
    <property type="match status" value="1"/>
</dbReference>
<dbReference type="GO" id="GO:0004984">
    <property type="term" value="F:olfactory receptor activity"/>
    <property type="evidence" value="ECO:0007669"/>
    <property type="project" value="InterPro"/>
</dbReference>
<evidence type="ECO:0000256" key="4">
    <source>
        <dbReference type="ARBA" id="ARBA00022692"/>
    </source>
</evidence>
<keyword evidence="6 10" id="KW-1133">Transmembrane helix</keyword>
<keyword evidence="2" id="KW-1003">Cell membrane</keyword>
<keyword evidence="7 10" id="KW-0472">Membrane</keyword>
<reference evidence="12" key="1">
    <citation type="submission" date="2025-08" db="UniProtKB">
        <authorList>
            <consortium name="RefSeq"/>
        </authorList>
    </citation>
    <scope>IDENTIFICATION</scope>
</reference>
<proteinExistence type="inferred from homology"/>
<feature type="transmembrane region" description="Helical" evidence="10">
    <location>
        <begin position="123"/>
        <end position="144"/>
    </location>
</feature>
<comment type="subcellular location">
    <subcellularLocation>
        <location evidence="1 10">Cell membrane</location>
        <topology evidence="1 10">Multi-pass membrane protein</topology>
    </subcellularLocation>
</comment>
<keyword evidence="11" id="KW-1185">Reference proteome</keyword>
<evidence type="ECO:0000256" key="1">
    <source>
        <dbReference type="ARBA" id="ARBA00004651"/>
    </source>
</evidence>
<evidence type="ECO:0000256" key="2">
    <source>
        <dbReference type="ARBA" id="ARBA00022475"/>
    </source>
</evidence>
<evidence type="ECO:0000313" key="11">
    <source>
        <dbReference type="Proteomes" id="UP000515204"/>
    </source>
</evidence>
<dbReference type="AlphaFoldDB" id="A0A6P3XPU6"/>
<protein>
    <recommendedName>
        <fullName evidence="10">Odorant receptor</fullName>
    </recommendedName>
</protein>
<dbReference type="GO" id="GO:0005549">
    <property type="term" value="F:odorant binding"/>
    <property type="evidence" value="ECO:0007669"/>
    <property type="project" value="InterPro"/>
</dbReference>
<feature type="transmembrane region" description="Helical" evidence="10">
    <location>
        <begin position="296"/>
        <end position="316"/>
    </location>
</feature>
<dbReference type="Pfam" id="PF02949">
    <property type="entry name" value="7tm_6"/>
    <property type="match status" value="1"/>
</dbReference>
<dbReference type="RefSeq" id="XP_014480034.1">
    <property type="nucleotide sequence ID" value="XM_014624548.1"/>
</dbReference>
<dbReference type="GO" id="GO:0007165">
    <property type="term" value="P:signal transduction"/>
    <property type="evidence" value="ECO:0007669"/>
    <property type="project" value="UniProtKB-KW"/>
</dbReference>
<keyword evidence="9 10" id="KW-0807">Transducer</keyword>
<dbReference type="OrthoDB" id="8185860at2759"/>
<evidence type="ECO:0000256" key="9">
    <source>
        <dbReference type="ARBA" id="ARBA00023224"/>
    </source>
</evidence>
<dbReference type="GeneID" id="106747201"/>
<dbReference type="PANTHER" id="PTHR21137:SF35">
    <property type="entry name" value="ODORANT RECEPTOR 19A-RELATED"/>
    <property type="match status" value="1"/>
</dbReference>
<evidence type="ECO:0000256" key="5">
    <source>
        <dbReference type="ARBA" id="ARBA00022725"/>
    </source>
</evidence>
<feature type="transmembrane region" description="Helical" evidence="10">
    <location>
        <begin position="182"/>
        <end position="204"/>
    </location>
</feature>
<dbReference type="KEGG" id="dqu:106747201"/>
<evidence type="ECO:0000256" key="6">
    <source>
        <dbReference type="ARBA" id="ARBA00022989"/>
    </source>
</evidence>
<name>A0A6P3XPU6_DINQU</name>
<keyword evidence="8 10" id="KW-0675">Receptor</keyword>
<sequence length="387" mass="44146">MSRKTTLNRTVKFMLVLFGIWPGMSCGLICRLFWIVTLIFVEYCHYLYFVSHIYTAEFLDMVDCMCSFMAYAKVIMRIILFWMNQQNIIVSILSMMSNDWDDCAKSDVALRETKYKAKISDRLINSIFMLHAMAACAYGSGTILNNVEVTNRTEELPYIDKLDIPFDVNTQLMYRSILFAEFFVMTSICWLAGVTNVLLLSLTLHAAGQMDILRNWFTQLVPRAKQIKHESTVIILKRIVQKHQKIIDFSECIESLYTRIAFLIFTSNMTMICSLGFVIVTAIGSPNAVEQIVRSLLFYTITNLEAFIFCFAGEYLSNKSKLVGIAAYNTPWYALAPSDSRVMLIIILRSQKKLTLTAGKMVDLSLESFANIMKASGSYLSVLLAMQ</sequence>
<comment type="similarity">
    <text evidence="10">Belongs to the insect chemoreceptor superfamily. Heteromeric odorant receptor channel (TC 1.A.69) family.</text>
</comment>
<feature type="transmembrane region" description="Helical" evidence="10">
    <location>
        <begin position="46"/>
        <end position="72"/>
    </location>
</feature>